<sequence length="286" mass="32753">MKQYRILIVPCILFIFSCASLDSVKSTGKITQSLSNSKEVYDNKLCDIDFVFNDQDSDYCEKYTLNDSIRIKTIDLLTVYGKTLEQFVEQSRFSAGDQISLLMGSANAANWTRFSGDQIEGSQKISNSIFSIINNKVKQKTLRNLILDNNEAFQKIINSLSNDLVLRKEFYTRIAQSIETYMNSDTQLDADRREVLDNETNTIGFAKRNRLDNINIRIIQNNIEAELIKIESALKRFKAVGHAHDILAKNYTDIGTKEDFKVLELIINDLKNIYEGMEKLKPSENN</sequence>
<organism evidence="2 3">
    <name type="scientific">Salegentibacter echinorum</name>
    <dbReference type="NCBI Taxonomy" id="1073325"/>
    <lineage>
        <taxon>Bacteria</taxon>
        <taxon>Pseudomonadati</taxon>
        <taxon>Bacteroidota</taxon>
        <taxon>Flavobacteriia</taxon>
        <taxon>Flavobacteriales</taxon>
        <taxon>Flavobacteriaceae</taxon>
        <taxon>Salegentibacter</taxon>
    </lineage>
</organism>
<evidence type="ECO:0000313" key="3">
    <source>
        <dbReference type="Proteomes" id="UP000183945"/>
    </source>
</evidence>
<evidence type="ECO:0000256" key="1">
    <source>
        <dbReference type="SAM" id="SignalP"/>
    </source>
</evidence>
<name>A0A1M5JLI6_SALEC</name>
<dbReference type="STRING" id="1073325.SAMN05444483_11172"/>
<gene>
    <name evidence="2" type="ORF">SAMN05444483_11172</name>
</gene>
<dbReference type="EMBL" id="FQVT01000011">
    <property type="protein sequence ID" value="SHG41432.1"/>
    <property type="molecule type" value="Genomic_DNA"/>
</dbReference>
<dbReference type="Proteomes" id="UP000183945">
    <property type="component" value="Unassembled WGS sequence"/>
</dbReference>
<dbReference type="RefSeq" id="WP_072880736.1">
    <property type="nucleotide sequence ID" value="NZ_FQVT01000011.1"/>
</dbReference>
<keyword evidence="3" id="KW-1185">Reference proteome</keyword>
<evidence type="ECO:0000313" key="2">
    <source>
        <dbReference type="EMBL" id="SHG41432.1"/>
    </source>
</evidence>
<feature type="chain" id="PRO_5012499925" evidence="1">
    <location>
        <begin position="22"/>
        <end position="286"/>
    </location>
</feature>
<dbReference type="PROSITE" id="PS51257">
    <property type="entry name" value="PROKAR_LIPOPROTEIN"/>
    <property type="match status" value="1"/>
</dbReference>
<keyword evidence="1" id="KW-0732">Signal</keyword>
<dbReference type="AlphaFoldDB" id="A0A1M5JLI6"/>
<reference evidence="3" key="1">
    <citation type="submission" date="2016-11" db="EMBL/GenBank/DDBJ databases">
        <authorList>
            <person name="Varghese N."/>
            <person name="Submissions S."/>
        </authorList>
    </citation>
    <scope>NUCLEOTIDE SEQUENCE [LARGE SCALE GENOMIC DNA]</scope>
    <source>
        <strain evidence="3">DSM 24579</strain>
    </source>
</reference>
<protein>
    <submittedName>
        <fullName evidence="2">Uncharacterized protein</fullName>
    </submittedName>
</protein>
<proteinExistence type="predicted"/>
<feature type="signal peptide" evidence="1">
    <location>
        <begin position="1"/>
        <end position="21"/>
    </location>
</feature>
<dbReference type="OrthoDB" id="9824815at2"/>
<accession>A0A1M5JLI6</accession>